<dbReference type="Proteomes" id="UP000735302">
    <property type="component" value="Unassembled WGS sequence"/>
</dbReference>
<dbReference type="Gene3D" id="3.20.20.220">
    <property type="match status" value="1"/>
</dbReference>
<keyword evidence="3" id="KW-0642">Proline metabolism</keyword>
<proteinExistence type="inferred from homology"/>
<dbReference type="PANTHER" id="PTHR13914">
    <property type="entry name" value="PROLINE OXIDASE"/>
    <property type="match status" value="1"/>
</dbReference>
<evidence type="ECO:0000256" key="1">
    <source>
        <dbReference type="ARBA" id="ARBA00004739"/>
    </source>
</evidence>
<keyword evidence="2 3" id="KW-0560">Oxidoreductase</keyword>
<comment type="caution">
    <text evidence="5">The sequence shown here is derived from an EMBL/GenBank/DDBJ whole genome shotgun (WGS) entry which is preliminary data.</text>
</comment>
<dbReference type="GO" id="GO:0004657">
    <property type="term" value="F:proline dehydrogenase activity"/>
    <property type="evidence" value="ECO:0007669"/>
    <property type="project" value="UniProtKB-EC"/>
</dbReference>
<comment type="function">
    <text evidence="3">Converts proline to delta-1-pyrroline-5-carboxylate.</text>
</comment>
<evidence type="ECO:0000313" key="6">
    <source>
        <dbReference type="Proteomes" id="UP000735302"/>
    </source>
</evidence>
<dbReference type="GO" id="GO:0071949">
    <property type="term" value="F:FAD binding"/>
    <property type="evidence" value="ECO:0007669"/>
    <property type="project" value="TreeGrafter"/>
</dbReference>
<comment type="cofactor">
    <cofactor evidence="3">
        <name>FAD</name>
        <dbReference type="ChEBI" id="CHEBI:57692"/>
    </cofactor>
</comment>
<dbReference type="PANTHER" id="PTHR13914:SF0">
    <property type="entry name" value="PROLINE DEHYDROGENASE 1, MITOCHONDRIAL"/>
    <property type="match status" value="1"/>
</dbReference>
<evidence type="ECO:0000256" key="2">
    <source>
        <dbReference type="ARBA" id="ARBA00023002"/>
    </source>
</evidence>
<name>A0AAV4AQY9_9GAST</name>
<comment type="catalytic activity">
    <reaction evidence="3">
        <text>L-proline + a quinone = (S)-1-pyrroline-5-carboxylate + a quinol + H(+)</text>
        <dbReference type="Rhea" id="RHEA:23784"/>
        <dbReference type="ChEBI" id="CHEBI:15378"/>
        <dbReference type="ChEBI" id="CHEBI:17388"/>
        <dbReference type="ChEBI" id="CHEBI:24646"/>
        <dbReference type="ChEBI" id="CHEBI:60039"/>
        <dbReference type="ChEBI" id="CHEBI:132124"/>
        <dbReference type="EC" id="1.5.5.2"/>
    </reaction>
</comment>
<evidence type="ECO:0000313" key="5">
    <source>
        <dbReference type="EMBL" id="GFO08983.1"/>
    </source>
</evidence>
<dbReference type="EMBL" id="BLXT01004027">
    <property type="protein sequence ID" value="GFO08983.1"/>
    <property type="molecule type" value="Genomic_DNA"/>
</dbReference>
<dbReference type="InterPro" id="IPR015659">
    <property type="entry name" value="Proline_oxidase"/>
</dbReference>
<dbReference type="GO" id="GO:0005739">
    <property type="term" value="C:mitochondrion"/>
    <property type="evidence" value="ECO:0007669"/>
    <property type="project" value="TreeGrafter"/>
</dbReference>
<dbReference type="GO" id="GO:0010133">
    <property type="term" value="P:L-proline catabolic process to L-glutamate"/>
    <property type="evidence" value="ECO:0007669"/>
    <property type="project" value="TreeGrafter"/>
</dbReference>
<reference evidence="5 6" key="1">
    <citation type="journal article" date="2021" name="Elife">
        <title>Chloroplast acquisition without the gene transfer in kleptoplastic sea slugs, Plakobranchus ocellatus.</title>
        <authorList>
            <person name="Maeda T."/>
            <person name="Takahashi S."/>
            <person name="Yoshida T."/>
            <person name="Shimamura S."/>
            <person name="Takaki Y."/>
            <person name="Nagai Y."/>
            <person name="Toyoda A."/>
            <person name="Suzuki Y."/>
            <person name="Arimoto A."/>
            <person name="Ishii H."/>
            <person name="Satoh N."/>
            <person name="Nishiyama T."/>
            <person name="Hasebe M."/>
            <person name="Maruyama T."/>
            <person name="Minagawa J."/>
            <person name="Obokata J."/>
            <person name="Shigenobu S."/>
        </authorList>
    </citation>
    <scope>NUCLEOTIDE SEQUENCE [LARGE SCALE GENOMIC DNA]</scope>
</reference>
<keyword evidence="3" id="KW-0285">Flavoprotein</keyword>
<comment type="pathway">
    <text evidence="1">Amino-acid degradation; L-proline degradation into L-glutamate; L-glutamate from L-proline: step 1/2.</text>
</comment>
<gene>
    <name evidence="5" type="ORF">PoB_003548800</name>
</gene>
<evidence type="ECO:0000256" key="4">
    <source>
        <dbReference type="SAM" id="MobiDB-lite"/>
    </source>
</evidence>
<sequence>MCSALRFRKANSKPRPWHDIHFPKYPGALCKQGALEGCRPKSTKTNLQEEDDESFVTPSNKTTQSTYWKSLTGKHEHPVMDLTFANGREAYRSKKTSELLRALLIFNLCSVDALVDRQKELLKWTRRVLGRRLFIALMRQTFYGHFVAGADQDDIKPVVIRNQAFGVKSILDYSAEEDLSAEQATEAEMEGCVPVSVEVENPDAESGSRFRAHEEFADRREGVTSARTYFYEGEDQCDKNMQIFLNCIDSVSHATEKAGLAAIKLTALGKPHLLLQMSEVLATTKHFFHMLRKDEGEINEGQVRFQLENLDPRLKEIGVQLEEGGHRTWISVKDISKQG</sequence>
<dbReference type="EC" id="1.5.5.2" evidence="3"/>
<dbReference type="InterPro" id="IPR029041">
    <property type="entry name" value="FAD-linked_oxidoreductase-like"/>
</dbReference>
<dbReference type="AlphaFoldDB" id="A0AAV4AQY9"/>
<comment type="similarity">
    <text evidence="3">Belongs to the proline oxidase family.</text>
</comment>
<keyword evidence="3" id="KW-0274">FAD</keyword>
<evidence type="ECO:0000256" key="3">
    <source>
        <dbReference type="RuleBase" id="RU364054"/>
    </source>
</evidence>
<accession>A0AAV4AQY9</accession>
<feature type="region of interest" description="Disordered" evidence="4">
    <location>
        <begin position="41"/>
        <end position="60"/>
    </location>
</feature>
<dbReference type="SUPFAM" id="SSF51730">
    <property type="entry name" value="FAD-linked oxidoreductase"/>
    <property type="match status" value="1"/>
</dbReference>
<protein>
    <recommendedName>
        <fullName evidence="3">Proline dehydrogenase</fullName>
        <ecNumber evidence="3">1.5.5.2</ecNumber>
    </recommendedName>
</protein>
<organism evidence="5 6">
    <name type="scientific">Plakobranchus ocellatus</name>
    <dbReference type="NCBI Taxonomy" id="259542"/>
    <lineage>
        <taxon>Eukaryota</taxon>
        <taxon>Metazoa</taxon>
        <taxon>Spiralia</taxon>
        <taxon>Lophotrochozoa</taxon>
        <taxon>Mollusca</taxon>
        <taxon>Gastropoda</taxon>
        <taxon>Heterobranchia</taxon>
        <taxon>Euthyneura</taxon>
        <taxon>Panpulmonata</taxon>
        <taxon>Sacoglossa</taxon>
        <taxon>Placobranchoidea</taxon>
        <taxon>Plakobranchidae</taxon>
        <taxon>Plakobranchus</taxon>
    </lineage>
</organism>
<keyword evidence="6" id="KW-1185">Reference proteome</keyword>